<organism evidence="2 3">
    <name type="scientific">Archangium violaceum Cb vi76</name>
    <dbReference type="NCBI Taxonomy" id="1406225"/>
    <lineage>
        <taxon>Bacteria</taxon>
        <taxon>Pseudomonadati</taxon>
        <taxon>Myxococcota</taxon>
        <taxon>Myxococcia</taxon>
        <taxon>Myxococcales</taxon>
        <taxon>Cystobacterineae</taxon>
        <taxon>Archangiaceae</taxon>
        <taxon>Archangium</taxon>
    </lineage>
</organism>
<proteinExistence type="predicted"/>
<dbReference type="RefSeq" id="WP_043393825.1">
    <property type="nucleotide sequence ID" value="NZ_JPMI01000076.1"/>
</dbReference>
<dbReference type="Gene3D" id="2.60.200.20">
    <property type="match status" value="1"/>
</dbReference>
<dbReference type="CDD" id="cd00060">
    <property type="entry name" value="FHA"/>
    <property type="match status" value="1"/>
</dbReference>
<dbReference type="SUPFAM" id="SSF49879">
    <property type="entry name" value="SMAD/FHA domain"/>
    <property type="match status" value="2"/>
</dbReference>
<evidence type="ECO:0000259" key="1">
    <source>
        <dbReference type="PROSITE" id="PS50006"/>
    </source>
</evidence>
<evidence type="ECO:0000313" key="2">
    <source>
        <dbReference type="EMBL" id="KFA92897.1"/>
    </source>
</evidence>
<dbReference type="PROSITE" id="PS50006">
    <property type="entry name" value="FHA_DOMAIN"/>
    <property type="match status" value="1"/>
</dbReference>
<evidence type="ECO:0000313" key="3">
    <source>
        <dbReference type="Proteomes" id="UP000028547"/>
    </source>
</evidence>
<gene>
    <name evidence="2" type="ORF">Q664_12270</name>
</gene>
<dbReference type="SMART" id="SM00240">
    <property type="entry name" value="FHA"/>
    <property type="match status" value="2"/>
</dbReference>
<dbReference type="InterPro" id="IPR000253">
    <property type="entry name" value="FHA_dom"/>
</dbReference>
<name>A0A084SWR2_9BACT</name>
<dbReference type="InterPro" id="IPR008984">
    <property type="entry name" value="SMAD_FHA_dom_sf"/>
</dbReference>
<reference evidence="2 3" key="1">
    <citation type="submission" date="2014-07" db="EMBL/GenBank/DDBJ databases">
        <title>Draft Genome Sequence of Gephyronic Acid Producer, Cystobacter violaceus Strain Cb vi76.</title>
        <authorList>
            <person name="Stevens D.C."/>
            <person name="Young J."/>
            <person name="Carmichael R."/>
            <person name="Tan J."/>
            <person name="Taylor R.E."/>
        </authorList>
    </citation>
    <scope>NUCLEOTIDE SEQUENCE [LARGE SCALE GENOMIC DNA]</scope>
    <source>
        <strain evidence="2 3">Cb vi76</strain>
    </source>
</reference>
<dbReference type="Pfam" id="PF00498">
    <property type="entry name" value="FHA"/>
    <property type="match status" value="1"/>
</dbReference>
<accession>A0A084SWR2</accession>
<dbReference type="Proteomes" id="UP000028547">
    <property type="component" value="Unassembled WGS sequence"/>
</dbReference>
<dbReference type="AlphaFoldDB" id="A0A084SWR2"/>
<protein>
    <recommendedName>
        <fullName evidence="1">FHA domain-containing protein</fullName>
    </recommendedName>
</protein>
<dbReference type="EMBL" id="JPMI01000076">
    <property type="protein sequence ID" value="KFA92897.1"/>
    <property type="molecule type" value="Genomic_DNA"/>
</dbReference>
<sequence length="323" mass="35653">MPDTNERTRVAALGELMPRLSPLDAHDAFISAHDRLRGLAYIARRPAVLAVAVDGHARVIEAVIVESGHSLVIGRHTGCGLRLTSGGVSLRHLVLHAQSDEPGTAPVIRLWDLNTEQPFLTEDGQPNVAVSAQGLLYASVGEYALLFLPTLGPSEPPWPERAEQAWHALPPRQFIDRRSPGAPRLRHIRSQLAEERGDYTNIVRLGPLRLLLGEHESPGAAWGELRLESEKKKERHRVSLERLEQGVLLGRYERCGILLAELGQISRVHLLLVQVGTHLLAIDTASTNGTWRGSSHIETTPLEDSDSLELGDELLLHWCRLHA</sequence>
<feature type="domain" description="FHA" evidence="1">
    <location>
        <begin position="247"/>
        <end position="297"/>
    </location>
</feature>
<comment type="caution">
    <text evidence="2">The sequence shown here is derived from an EMBL/GenBank/DDBJ whole genome shotgun (WGS) entry which is preliminary data.</text>
</comment>